<name>A0AAW1WI95_RUBAR</name>
<dbReference type="Proteomes" id="UP001457282">
    <property type="component" value="Unassembled WGS sequence"/>
</dbReference>
<dbReference type="AlphaFoldDB" id="A0AAW1WI95"/>
<evidence type="ECO:0000256" key="3">
    <source>
        <dbReference type="SAM" id="SignalP"/>
    </source>
</evidence>
<dbReference type="InterPro" id="IPR000010">
    <property type="entry name" value="Cystatin_dom"/>
</dbReference>
<keyword evidence="2" id="KW-0789">Thiol protease inhibitor</keyword>
<dbReference type="GO" id="GO:0004869">
    <property type="term" value="F:cysteine-type endopeptidase inhibitor activity"/>
    <property type="evidence" value="ECO:0007669"/>
    <property type="project" value="UniProtKB-KW"/>
</dbReference>
<dbReference type="PANTHER" id="PTHR47364:SF2">
    <property type="entry name" value="CYSTEINE PROTEINASE INHIBITOR 5"/>
    <property type="match status" value="1"/>
</dbReference>
<protein>
    <recommendedName>
        <fullName evidence="4">Cystatin domain-containing protein</fullName>
    </recommendedName>
</protein>
<feature type="chain" id="PRO_5043598349" description="Cystatin domain-containing protein" evidence="3">
    <location>
        <begin position="20"/>
        <end position="121"/>
    </location>
</feature>
<dbReference type="Gene3D" id="3.10.450.10">
    <property type="match status" value="1"/>
</dbReference>
<feature type="domain" description="Cystatin" evidence="4">
    <location>
        <begin position="35"/>
        <end position="118"/>
    </location>
</feature>
<dbReference type="EMBL" id="JBEDUW010000006">
    <property type="protein sequence ID" value="KAK9923234.1"/>
    <property type="molecule type" value="Genomic_DNA"/>
</dbReference>
<reference evidence="5 6" key="1">
    <citation type="journal article" date="2023" name="G3 (Bethesda)">
        <title>A chromosome-length genome assembly and annotation of blackberry (Rubus argutus, cv. 'Hillquist').</title>
        <authorList>
            <person name="Bruna T."/>
            <person name="Aryal R."/>
            <person name="Dudchenko O."/>
            <person name="Sargent D.J."/>
            <person name="Mead D."/>
            <person name="Buti M."/>
            <person name="Cavallini A."/>
            <person name="Hytonen T."/>
            <person name="Andres J."/>
            <person name="Pham M."/>
            <person name="Weisz D."/>
            <person name="Mascagni F."/>
            <person name="Usai G."/>
            <person name="Natali L."/>
            <person name="Bassil N."/>
            <person name="Fernandez G.E."/>
            <person name="Lomsadze A."/>
            <person name="Armour M."/>
            <person name="Olukolu B."/>
            <person name="Poorten T."/>
            <person name="Britton C."/>
            <person name="Davik J."/>
            <person name="Ashrafi H."/>
            <person name="Aiden E.L."/>
            <person name="Borodovsky M."/>
            <person name="Worthington M."/>
        </authorList>
    </citation>
    <scope>NUCLEOTIDE SEQUENCE [LARGE SCALE GENOMIC DNA]</scope>
    <source>
        <strain evidence="5">PI 553951</strain>
    </source>
</reference>
<keyword evidence="1" id="KW-0646">Protease inhibitor</keyword>
<keyword evidence="3" id="KW-0732">Signal</keyword>
<dbReference type="PANTHER" id="PTHR47364">
    <property type="entry name" value="CYSTEINE PROTEINASE INHIBITOR 5"/>
    <property type="match status" value="1"/>
</dbReference>
<dbReference type="CDD" id="cd00042">
    <property type="entry name" value="CY"/>
    <property type="match status" value="1"/>
</dbReference>
<evidence type="ECO:0000259" key="4">
    <source>
        <dbReference type="Pfam" id="PF16845"/>
    </source>
</evidence>
<sequence>MSPHYLIAILALLFPLIAAARDQNGGSAIPWKPLENINDPHVTEIANFAVTTHNLQDKKNLVFQKVTKGFYHKEVGTLYRLVIRVKNDKSVLTPTADYEAVVLEKRWAEYKKLVSFVQITK</sequence>
<dbReference type="Pfam" id="PF16845">
    <property type="entry name" value="SQAPI"/>
    <property type="match status" value="1"/>
</dbReference>
<dbReference type="InterPro" id="IPR046350">
    <property type="entry name" value="Cystatin_sf"/>
</dbReference>
<keyword evidence="6" id="KW-1185">Reference proteome</keyword>
<dbReference type="SUPFAM" id="SSF54403">
    <property type="entry name" value="Cystatin/monellin"/>
    <property type="match status" value="1"/>
</dbReference>
<evidence type="ECO:0000256" key="1">
    <source>
        <dbReference type="ARBA" id="ARBA00022690"/>
    </source>
</evidence>
<gene>
    <name evidence="5" type="ORF">M0R45_031664</name>
</gene>
<evidence type="ECO:0000256" key="2">
    <source>
        <dbReference type="ARBA" id="ARBA00022704"/>
    </source>
</evidence>
<organism evidence="5 6">
    <name type="scientific">Rubus argutus</name>
    <name type="common">Southern blackberry</name>
    <dbReference type="NCBI Taxonomy" id="59490"/>
    <lineage>
        <taxon>Eukaryota</taxon>
        <taxon>Viridiplantae</taxon>
        <taxon>Streptophyta</taxon>
        <taxon>Embryophyta</taxon>
        <taxon>Tracheophyta</taxon>
        <taxon>Spermatophyta</taxon>
        <taxon>Magnoliopsida</taxon>
        <taxon>eudicotyledons</taxon>
        <taxon>Gunneridae</taxon>
        <taxon>Pentapetalae</taxon>
        <taxon>rosids</taxon>
        <taxon>fabids</taxon>
        <taxon>Rosales</taxon>
        <taxon>Rosaceae</taxon>
        <taxon>Rosoideae</taxon>
        <taxon>Rosoideae incertae sedis</taxon>
        <taxon>Rubus</taxon>
    </lineage>
</organism>
<evidence type="ECO:0000313" key="6">
    <source>
        <dbReference type="Proteomes" id="UP001457282"/>
    </source>
</evidence>
<accession>A0AAW1WI95</accession>
<comment type="caution">
    <text evidence="5">The sequence shown here is derived from an EMBL/GenBank/DDBJ whole genome shotgun (WGS) entry which is preliminary data.</text>
</comment>
<proteinExistence type="predicted"/>
<feature type="signal peptide" evidence="3">
    <location>
        <begin position="1"/>
        <end position="19"/>
    </location>
</feature>
<evidence type="ECO:0000313" key="5">
    <source>
        <dbReference type="EMBL" id="KAK9923234.1"/>
    </source>
</evidence>